<protein>
    <recommendedName>
        <fullName evidence="5">RNA helicase</fullName>
        <ecNumber evidence="5">3.6.4.13</ecNumber>
    </recommendedName>
</protein>
<dbReference type="SMART" id="SM00490">
    <property type="entry name" value="HELICc"/>
    <property type="match status" value="1"/>
</dbReference>
<dbReference type="FunFam" id="3.40.50.300:FF:000957">
    <property type="entry name" value="ATP-dependent RNA helicase SUV3L, mitochondrial"/>
    <property type="match status" value="1"/>
</dbReference>
<accession>A0AAW1PMF2</accession>
<evidence type="ECO:0000256" key="6">
    <source>
        <dbReference type="ARBA" id="ARBA00022741"/>
    </source>
</evidence>
<dbReference type="Gene3D" id="1.20.272.40">
    <property type="match status" value="1"/>
</dbReference>
<comment type="caution">
    <text evidence="15">The sequence shown here is derived from an EMBL/GenBank/DDBJ whole genome shotgun (WGS) entry which is preliminary data.</text>
</comment>
<evidence type="ECO:0000259" key="13">
    <source>
        <dbReference type="PROSITE" id="PS51192"/>
    </source>
</evidence>
<comment type="cofactor">
    <cofactor evidence="2">
        <name>Mg(2+)</name>
        <dbReference type="ChEBI" id="CHEBI:18420"/>
    </cofactor>
</comment>
<sequence>MLRWCRTLSQSGPGQAVSSWGTISDFLTPLGVHNLQHASKCSLTTGLKSSSNGILTDLTSPASWYVAARKQRRRIVLHLGPANSGKTFQALEVLKQAKKGVYCGPLRLLAAEVADKVNAAGIACSLLTGQEQRKVAGANHLACTVEMASTTKPVDVAVIDEVQMLADKHRGHAFTRALLGVPAREVHVCGDPAALPLLEKILQETGEEVELREYSRLSALKVSRRSLGGLHKVRRGDCVVAFSRKQVHLLRRQIEAQGGRGCCVVYGALPPESRRQQAALFNTPRTGFNILAASDAVGMGLNLNIGRIVFATMDKFDGVETRPLTVSETKQIAGRAGRYGSKFSKGIVTTLDPEDLPILRHAVASPTPELEAACLFPRFEQLATFAGQHPHMRFSDVLQAFAEQASLRPHYFFGSAETMHQLAMMLDHLPLSLPDRYTFVTAPADPADPTVASAFLSFASRFCHRRSVPIALVSIPQIDASLEAFK</sequence>
<dbReference type="GO" id="GO:0000965">
    <property type="term" value="P:mitochondrial RNA 3'-end processing"/>
    <property type="evidence" value="ECO:0007669"/>
    <property type="project" value="TreeGrafter"/>
</dbReference>
<evidence type="ECO:0000256" key="2">
    <source>
        <dbReference type="ARBA" id="ARBA00001946"/>
    </source>
</evidence>
<dbReference type="PROSITE" id="PS51194">
    <property type="entry name" value="HELICASE_CTER"/>
    <property type="match status" value="1"/>
</dbReference>
<dbReference type="SUPFAM" id="SSF52540">
    <property type="entry name" value="P-loop containing nucleoside triphosphate hydrolases"/>
    <property type="match status" value="1"/>
</dbReference>
<dbReference type="FunFam" id="3.40.50.300:FF:000269">
    <property type="entry name" value="ATP-dependent RNA helicase SUPV3L1, mitochondrial"/>
    <property type="match status" value="1"/>
</dbReference>
<dbReference type="EC" id="3.6.4.13" evidence="5"/>
<dbReference type="GO" id="GO:0005524">
    <property type="term" value="F:ATP binding"/>
    <property type="evidence" value="ECO:0007669"/>
    <property type="project" value="UniProtKB-KW"/>
</dbReference>
<proteinExistence type="predicted"/>
<dbReference type="Proteomes" id="UP001465755">
    <property type="component" value="Unassembled WGS sequence"/>
</dbReference>
<evidence type="ECO:0000256" key="5">
    <source>
        <dbReference type="ARBA" id="ARBA00012552"/>
    </source>
</evidence>
<keyword evidence="6" id="KW-0547">Nucleotide-binding</keyword>
<gene>
    <name evidence="15" type="ORF">WJX73_006619</name>
</gene>
<dbReference type="Gene3D" id="3.40.50.300">
    <property type="entry name" value="P-loop containing nucleotide triphosphate hydrolases"/>
    <property type="match status" value="2"/>
</dbReference>
<dbReference type="InterPro" id="IPR001650">
    <property type="entry name" value="Helicase_C-like"/>
</dbReference>
<feature type="domain" description="Helicase C-terminal" evidence="14">
    <location>
        <begin position="197"/>
        <end position="383"/>
    </location>
</feature>
<dbReference type="GO" id="GO:0045025">
    <property type="term" value="C:mitochondrial degradosome"/>
    <property type="evidence" value="ECO:0007669"/>
    <property type="project" value="TreeGrafter"/>
</dbReference>
<reference evidence="15 16" key="1">
    <citation type="journal article" date="2024" name="Nat. Commun.">
        <title>Phylogenomics reveals the evolutionary origins of lichenization in chlorophyte algae.</title>
        <authorList>
            <person name="Puginier C."/>
            <person name="Libourel C."/>
            <person name="Otte J."/>
            <person name="Skaloud P."/>
            <person name="Haon M."/>
            <person name="Grisel S."/>
            <person name="Petersen M."/>
            <person name="Berrin J.G."/>
            <person name="Delaux P.M."/>
            <person name="Dal Grande F."/>
            <person name="Keller J."/>
        </authorList>
    </citation>
    <scope>NUCLEOTIDE SEQUENCE [LARGE SCALE GENOMIC DNA]</scope>
    <source>
        <strain evidence="15 16">SAG 2036</strain>
    </source>
</reference>
<dbReference type="Pfam" id="PF18147">
    <property type="entry name" value="Suv3_C_1"/>
    <property type="match status" value="1"/>
</dbReference>
<evidence type="ECO:0000313" key="15">
    <source>
        <dbReference type="EMBL" id="KAK9809600.1"/>
    </source>
</evidence>
<evidence type="ECO:0000256" key="7">
    <source>
        <dbReference type="ARBA" id="ARBA00022801"/>
    </source>
</evidence>
<dbReference type="GO" id="GO:0016787">
    <property type="term" value="F:hydrolase activity"/>
    <property type="evidence" value="ECO:0007669"/>
    <property type="project" value="UniProtKB-KW"/>
</dbReference>
<feature type="domain" description="Helicase ATP-binding" evidence="13">
    <location>
        <begin position="67"/>
        <end position="179"/>
    </location>
</feature>
<dbReference type="InterPro" id="IPR055206">
    <property type="entry name" value="DEXQc_SUV3"/>
</dbReference>
<dbReference type="AlphaFoldDB" id="A0AAW1PMF2"/>
<dbReference type="Pfam" id="PF22527">
    <property type="entry name" value="DEXQc_Suv3"/>
    <property type="match status" value="1"/>
</dbReference>
<dbReference type="GO" id="GO:0005759">
    <property type="term" value="C:mitochondrial matrix"/>
    <property type="evidence" value="ECO:0007669"/>
    <property type="project" value="UniProtKB-SubCell"/>
</dbReference>
<evidence type="ECO:0000256" key="4">
    <source>
        <dbReference type="ARBA" id="ARBA00011661"/>
    </source>
</evidence>
<comment type="cofactor">
    <cofactor evidence="1">
        <name>Mn(2+)</name>
        <dbReference type="ChEBI" id="CHEBI:29035"/>
    </cofactor>
</comment>
<comment type="subunit">
    <text evidence="4">Homodimer; in free form. Component of the mitochondrial degradosome (mtEXO) complex which is a heteropentamer containing 2 copies of SUPV3L1 and 3 copies of PNPT1.</text>
</comment>
<evidence type="ECO:0000256" key="12">
    <source>
        <dbReference type="ARBA" id="ARBA00047984"/>
    </source>
</evidence>
<name>A0AAW1PMF2_9CHLO</name>
<evidence type="ECO:0000256" key="3">
    <source>
        <dbReference type="ARBA" id="ARBA00004305"/>
    </source>
</evidence>
<dbReference type="CDD" id="cd17913">
    <property type="entry name" value="DEXQc_Suv3"/>
    <property type="match status" value="1"/>
</dbReference>
<evidence type="ECO:0000256" key="1">
    <source>
        <dbReference type="ARBA" id="ARBA00001936"/>
    </source>
</evidence>
<dbReference type="EMBL" id="JALJOQ010000018">
    <property type="protein sequence ID" value="KAK9809600.1"/>
    <property type="molecule type" value="Genomic_DNA"/>
</dbReference>
<dbReference type="InterPro" id="IPR027417">
    <property type="entry name" value="P-loop_NTPase"/>
</dbReference>
<dbReference type="GO" id="GO:0003724">
    <property type="term" value="F:RNA helicase activity"/>
    <property type="evidence" value="ECO:0007669"/>
    <property type="project" value="UniProtKB-EC"/>
</dbReference>
<dbReference type="InterPro" id="IPR014001">
    <property type="entry name" value="Helicase_ATP-bd"/>
</dbReference>
<keyword evidence="16" id="KW-1185">Reference proteome</keyword>
<evidence type="ECO:0000256" key="9">
    <source>
        <dbReference type="ARBA" id="ARBA00022840"/>
    </source>
</evidence>
<dbReference type="PANTHER" id="PTHR12131">
    <property type="entry name" value="ATP-DEPENDENT RNA AND DNA HELICASE"/>
    <property type="match status" value="1"/>
</dbReference>
<evidence type="ECO:0000256" key="10">
    <source>
        <dbReference type="ARBA" id="ARBA00022946"/>
    </source>
</evidence>
<organism evidence="15 16">
    <name type="scientific">Symbiochloris irregularis</name>
    <dbReference type="NCBI Taxonomy" id="706552"/>
    <lineage>
        <taxon>Eukaryota</taxon>
        <taxon>Viridiplantae</taxon>
        <taxon>Chlorophyta</taxon>
        <taxon>core chlorophytes</taxon>
        <taxon>Trebouxiophyceae</taxon>
        <taxon>Trebouxiales</taxon>
        <taxon>Trebouxiaceae</taxon>
        <taxon>Symbiochloris</taxon>
    </lineage>
</organism>
<dbReference type="PANTHER" id="PTHR12131:SF1">
    <property type="entry name" value="ATP-DEPENDENT RNA HELICASE SUPV3L1, MITOCHONDRIAL-RELATED"/>
    <property type="match status" value="1"/>
</dbReference>
<dbReference type="InterPro" id="IPR044774">
    <property type="entry name" value="Suv3_DEXQc"/>
</dbReference>
<keyword evidence="7" id="KW-0378">Hydrolase</keyword>
<keyword evidence="10" id="KW-0809">Transit peptide</keyword>
<evidence type="ECO:0000259" key="14">
    <source>
        <dbReference type="PROSITE" id="PS51194"/>
    </source>
</evidence>
<evidence type="ECO:0000313" key="16">
    <source>
        <dbReference type="Proteomes" id="UP001465755"/>
    </source>
</evidence>
<keyword evidence="8" id="KW-0347">Helicase</keyword>
<dbReference type="CDD" id="cd18805">
    <property type="entry name" value="SF2_C_suv3"/>
    <property type="match status" value="1"/>
</dbReference>
<dbReference type="Pfam" id="PF00271">
    <property type="entry name" value="Helicase_C"/>
    <property type="match status" value="1"/>
</dbReference>
<keyword evidence="11" id="KW-0496">Mitochondrion</keyword>
<evidence type="ECO:0000256" key="11">
    <source>
        <dbReference type="ARBA" id="ARBA00023128"/>
    </source>
</evidence>
<comment type="catalytic activity">
    <reaction evidence="12">
        <text>ATP + H2O = ADP + phosphate + H(+)</text>
        <dbReference type="Rhea" id="RHEA:13065"/>
        <dbReference type="ChEBI" id="CHEBI:15377"/>
        <dbReference type="ChEBI" id="CHEBI:15378"/>
        <dbReference type="ChEBI" id="CHEBI:30616"/>
        <dbReference type="ChEBI" id="CHEBI:43474"/>
        <dbReference type="ChEBI" id="CHEBI:456216"/>
        <dbReference type="EC" id="3.6.4.13"/>
    </reaction>
</comment>
<comment type="subcellular location">
    <subcellularLocation>
        <location evidence="3">Mitochondrion matrix</location>
    </subcellularLocation>
</comment>
<dbReference type="InterPro" id="IPR050699">
    <property type="entry name" value="RNA-DNA_Helicase"/>
</dbReference>
<keyword evidence="9" id="KW-0067">ATP-binding</keyword>
<dbReference type="InterPro" id="IPR041082">
    <property type="entry name" value="Suv3_C_1"/>
</dbReference>
<evidence type="ECO:0000256" key="8">
    <source>
        <dbReference type="ARBA" id="ARBA00022806"/>
    </source>
</evidence>
<dbReference type="PROSITE" id="PS51192">
    <property type="entry name" value="HELICASE_ATP_BIND_1"/>
    <property type="match status" value="1"/>
</dbReference>